<dbReference type="Pfam" id="PF13592">
    <property type="entry name" value="HTH_33"/>
    <property type="match status" value="1"/>
</dbReference>
<reference evidence="1 2" key="1">
    <citation type="submission" date="2019-01" db="EMBL/GenBank/DDBJ databases">
        <title>Draft genome sequences of three monokaryotic isolates of the white-rot basidiomycete fungus Dichomitus squalens.</title>
        <authorList>
            <consortium name="DOE Joint Genome Institute"/>
            <person name="Lopez S.C."/>
            <person name="Andreopoulos B."/>
            <person name="Pangilinan J."/>
            <person name="Lipzen A."/>
            <person name="Riley R."/>
            <person name="Ahrendt S."/>
            <person name="Ng V."/>
            <person name="Barry K."/>
            <person name="Daum C."/>
            <person name="Grigoriev I.V."/>
            <person name="Hilden K.S."/>
            <person name="Makela M.R."/>
            <person name="de Vries R.P."/>
        </authorList>
    </citation>
    <scope>NUCLEOTIDE SEQUENCE [LARGE SCALE GENOMIC DNA]</scope>
    <source>
        <strain evidence="1 2">CBS 464.89</strain>
    </source>
</reference>
<dbReference type="PANTHER" id="PTHR46564:SF1">
    <property type="entry name" value="TRANSPOSASE"/>
    <property type="match status" value="1"/>
</dbReference>
<dbReference type="SUPFAM" id="SSF46689">
    <property type="entry name" value="Homeodomain-like"/>
    <property type="match status" value="1"/>
</dbReference>
<dbReference type="EMBL" id="ML145253">
    <property type="protein sequence ID" value="TBU52383.1"/>
    <property type="molecule type" value="Genomic_DNA"/>
</dbReference>
<keyword evidence="2" id="KW-1185">Reference proteome</keyword>
<name>A0A4Q9N9P4_9APHY</name>
<gene>
    <name evidence="1" type="ORF">BD310DRAFT_832282</name>
</gene>
<dbReference type="Proteomes" id="UP000292082">
    <property type="component" value="Unassembled WGS sequence"/>
</dbReference>
<organism evidence="1 2">
    <name type="scientific">Dichomitus squalens</name>
    <dbReference type="NCBI Taxonomy" id="114155"/>
    <lineage>
        <taxon>Eukaryota</taxon>
        <taxon>Fungi</taxon>
        <taxon>Dikarya</taxon>
        <taxon>Basidiomycota</taxon>
        <taxon>Agaricomycotina</taxon>
        <taxon>Agaricomycetes</taxon>
        <taxon>Polyporales</taxon>
        <taxon>Polyporaceae</taxon>
        <taxon>Dichomitus</taxon>
    </lineage>
</organism>
<evidence type="ECO:0000313" key="2">
    <source>
        <dbReference type="Proteomes" id="UP000292082"/>
    </source>
</evidence>
<dbReference type="InterPro" id="IPR009057">
    <property type="entry name" value="Homeodomain-like_sf"/>
</dbReference>
<dbReference type="PANTHER" id="PTHR46564">
    <property type="entry name" value="TRANSPOSASE"/>
    <property type="match status" value="1"/>
</dbReference>
<evidence type="ECO:0000313" key="1">
    <source>
        <dbReference type="EMBL" id="TBU52383.1"/>
    </source>
</evidence>
<dbReference type="InterPro" id="IPR025959">
    <property type="entry name" value="Winged_HTH_dom"/>
</dbReference>
<protein>
    <submittedName>
        <fullName evidence="1">Uncharacterized protein</fullName>
    </submittedName>
</protein>
<dbReference type="STRING" id="114155.A0A4Q9N9P4"/>
<accession>A0A4Q9N9P4</accession>
<sequence length="255" mass="28752">MPNRKISIDIKERSLGLAAAGWEGPEIAYALAVSERSVKRWALRASQHGDLRNRTALRGRRRILNHAELAGVLDLIRASPSLYLDEIVAEVAVRYHKKISISALHRTLVAAGITYKKLRKTAIERDEVARAQWKANIFSHFRAEQLVFADESSKNNQTASRTYGRALSGQQFYDWIVSDLLPKMNPYPGPNSVLIIDNCNTHKSVSVHLAIEAAGMCFIEKFLHSTDNLYTLRDRLPTYFPSAVLSRFESYRGGL</sequence>
<proteinExistence type="predicted"/>
<dbReference type="AlphaFoldDB" id="A0A4Q9N9P4"/>